<dbReference type="InterPro" id="IPR014939">
    <property type="entry name" value="CDT1_Gemini-bd-like"/>
</dbReference>
<keyword evidence="2" id="KW-0067">ATP-binding</keyword>
<evidence type="ECO:0000256" key="2">
    <source>
        <dbReference type="ARBA" id="ARBA00022840"/>
    </source>
</evidence>
<sequence>MPPSVASKSTGKRKANEANSNSSKKPRVQKKQSVPGTGSPEWPEYFGSLFKALNTVVAFCSSRKALATTFPAIRSSVENIIKRPLELAHVAEIKALLPDLVRFAYIPASDHRINAEGPSSRNGREPSPDIYALNDNAEDEEHVLVMEFAERPPSWQAKKNSAGFSTPVSLSPTALKNLIEKRNSRFAMAVDELILACRETKEDPVAMLQRAGADHIPVNPSAPKASTSASTALTAETGPSNVPSATARPSIVSIIGDLELQGSYRNQIVSRRVFDDREARWGTLDRALSQNIVEALHVARGVTGFYTHQAEAINGFWQGRHVIVSTSTASGKSIIYQVPILSALEEDHEATAIFIYPTKALAQDQKAALQQLLTRCTGLDHVRIETYDGDTPQDQRSIIRETASIIFTNFDMLHASVLPNEDRWRRFFKNMKLVVVDELHYYSGLMGSHVALVMRRFRRVCAAVGNRRVQFISCSATISNPARHMRNIFGVEDVQVVTDDGSPAGRKDFIIWQPPLLDEMAPELGRIRSITEACALFIFLMKRGIRTIVFCKIRRTCELLMKTVRADLLAEGRIDIASKVRAYRGGYSQEDRRKTEAEAFSGDLLGLVATNALELGVDIGSLDAVLSLGFPISIASFRQQSGRAGRRSRDSLSVLVSDSLPTDRHYVAHPEEIFDKPMEELVVDLENKVIVESHMQCAAHEMPINPDEDMQYFGPLMKELCVRLSCDKEGWYHAHPKYLPHPSKHVAIRGTREDKFTVIDVTTAGRPNGRSKILEEIEISRAIFETYEGGVFMHQGLTFVVKEVNHDERTAKIVRSDVNWVTRPRSVDAVETLRIREIRRSPQRAYFGRVGIVIGVFGFYKLRQDCLRPPFLHNLKACIVRHNVILETVDLETPPFEQDSSGMWVDIPRPVLELLFRKGRNPAEGIHSAQHAVLSLTPLYSMSAAGDVRTECKSPVKEYSSTDSKVKRPGRLIFYDAAGTGGGICAKAFDHITDLLEQALSTIEKCECREDDGCTSCIQSAMCRERNVVASKLGAKVILQSVLGRTINEDELGPDLDRPLSMDTVVPASTVHGMDSVVVELDPIG</sequence>
<dbReference type="Pfam" id="PF08839">
    <property type="entry name" value="CDT1"/>
    <property type="match status" value="1"/>
</dbReference>
<comment type="caution">
    <text evidence="6">The sequence shown here is derived from an EMBL/GenBank/DDBJ whole genome shotgun (WGS) entry which is preliminary data.</text>
</comment>
<dbReference type="Pfam" id="PF22982">
    <property type="entry name" value="WHD_HRQ1"/>
    <property type="match status" value="1"/>
</dbReference>
<dbReference type="CDD" id="cd17923">
    <property type="entry name" value="DEXHc_Hrq1-like"/>
    <property type="match status" value="1"/>
</dbReference>
<evidence type="ECO:0000313" key="6">
    <source>
        <dbReference type="EMBL" id="KAF9511370.1"/>
    </source>
</evidence>
<proteinExistence type="predicted"/>
<dbReference type="InterPro" id="IPR018973">
    <property type="entry name" value="MZB"/>
</dbReference>
<evidence type="ECO:0000259" key="4">
    <source>
        <dbReference type="PROSITE" id="PS51192"/>
    </source>
</evidence>
<dbReference type="Proteomes" id="UP000886523">
    <property type="component" value="Unassembled WGS sequence"/>
</dbReference>
<name>A0A9P6ASW4_9AGAM</name>
<dbReference type="InterPro" id="IPR001650">
    <property type="entry name" value="Helicase_C-like"/>
</dbReference>
<reference evidence="6" key="1">
    <citation type="journal article" date="2020" name="Nat. Commun.">
        <title>Large-scale genome sequencing of mycorrhizal fungi provides insights into the early evolution of symbiotic traits.</title>
        <authorList>
            <person name="Miyauchi S."/>
            <person name="Kiss E."/>
            <person name="Kuo A."/>
            <person name="Drula E."/>
            <person name="Kohler A."/>
            <person name="Sanchez-Garcia M."/>
            <person name="Morin E."/>
            <person name="Andreopoulos B."/>
            <person name="Barry K.W."/>
            <person name="Bonito G."/>
            <person name="Buee M."/>
            <person name="Carver A."/>
            <person name="Chen C."/>
            <person name="Cichocki N."/>
            <person name="Clum A."/>
            <person name="Culley D."/>
            <person name="Crous P.W."/>
            <person name="Fauchery L."/>
            <person name="Girlanda M."/>
            <person name="Hayes R.D."/>
            <person name="Keri Z."/>
            <person name="LaButti K."/>
            <person name="Lipzen A."/>
            <person name="Lombard V."/>
            <person name="Magnuson J."/>
            <person name="Maillard F."/>
            <person name="Murat C."/>
            <person name="Nolan M."/>
            <person name="Ohm R.A."/>
            <person name="Pangilinan J."/>
            <person name="Pereira M.F."/>
            <person name="Perotto S."/>
            <person name="Peter M."/>
            <person name="Pfister S."/>
            <person name="Riley R."/>
            <person name="Sitrit Y."/>
            <person name="Stielow J.B."/>
            <person name="Szollosi G."/>
            <person name="Zifcakova L."/>
            <person name="Stursova M."/>
            <person name="Spatafora J.W."/>
            <person name="Tedersoo L."/>
            <person name="Vaario L.M."/>
            <person name="Yamada A."/>
            <person name="Yan M."/>
            <person name="Wang P."/>
            <person name="Xu J."/>
            <person name="Bruns T."/>
            <person name="Baldrian P."/>
            <person name="Vilgalys R."/>
            <person name="Dunand C."/>
            <person name="Henrissat B."/>
            <person name="Grigoriev I.V."/>
            <person name="Hibbett D."/>
            <person name="Nagy L.G."/>
            <person name="Martin F.M."/>
        </authorList>
    </citation>
    <scope>NUCLEOTIDE SEQUENCE</scope>
    <source>
        <strain evidence="6">UP504</strain>
    </source>
</reference>
<dbReference type="GO" id="GO:0005634">
    <property type="term" value="C:nucleus"/>
    <property type="evidence" value="ECO:0007669"/>
    <property type="project" value="TreeGrafter"/>
</dbReference>
<dbReference type="AlphaFoldDB" id="A0A9P6ASW4"/>
<gene>
    <name evidence="6" type="ORF">BS47DRAFT_1298934</name>
</gene>
<feature type="region of interest" description="Disordered" evidence="3">
    <location>
        <begin position="216"/>
        <end position="244"/>
    </location>
</feature>
<feature type="region of interest" description="Disordered" evidence="3">
    <location>
        <begin position="1"/>
        <end position="39"/>
    </location>
</feature>
<dbReference type="InterPro" id="IPR011545">
    <property type="entry name" value="DEAD/DEAH_box_helicase_dom"/>
</dbReference>
<dbReference type="GO" id="GO:0043138">
    <property type="term" value="F:3'-5' DNA helicase activity"/>
    <property type="evidence" value="ECO:0007669"/>
    <property type="project" value="TreeGrafter"/>
</dbReference>
<dbReference type="Gene3D" id="3.40.50.300">
    <property type="entry name" value="P-loop containing nucleotide triphosphate hydrolases"/>
    <property type="match status" value="2"/>
</dbReference>
<evidence type="ECO:0000313" key="7">
    <source>
        <dbReference type="Proteomes" id="UP000886523"/>
    </source>
</evidence>
<dbReference type="InterPro" id="IPR036390">
    <property type="entry name" value="WH_DNA-bd_sf"/>
</dbReference>
<dbReference type="GO" id="GO:0003676">
    <property type="term" value="F:nucleic acid binding"/>
    <property type="evidence" value="ECO:0007669"/>
    <property type="project" value="InterPro"/>
</dbReference>
<dbReference type="SUPFAM" id="SSF52540">
    <property type="entry name" value="P-loop containing nucleoside triphosphate hydrolases"/>
    <property type="match status" value="1"/>
</dbReference>
<organism evidence="6 7">
    <name type="scientific">Hydnum rufescens UP504</name>
    <dbReference type="NCBI Taxonomy" id="1448309"/>
    <lineage>
        <taxon>Eukaryota</taxon>
        <taxon>Fungi</taxon>
        <taxon>Dikarya</taxon>
        <taxon>Basidiomycota</taxon>
        <taxon>Agaricomycotina</taxon>
        <taxon>Agaricomycetes</taxon>
        <taxon>Cantharellales</taxon>
        <taxon>Hydnaceae</taxon>
        <taxon>Hydnum</taxon>
    </lineage>
</organism>
<evidence type="ECO:0000256" key="1">
    <source>
        <dbReference type="ARBA" id="ARBA00022741"/>
    </source>
</evidence>
<dbReference type="OrthoDB" id="18781at2759"/>
<dbReference type="InterPro" id="IPR055227">
    <property type="entry name" value="HRQ1_WHD"/>
</dbReference>
<dbReference type="PANTHER" id="PTHR47957">
    <property type="entry name" value="ATP-DEPENDENT HELICASE HRQ1"/>
    <property type="match status" value="1"/>
</dbReference>
<dbReference type="SMART" id="SM00487">
    <property type="entry name" value="DEXDc"/>
    <property type="match status" value="1"/>
</dbReference>
<protein>
    <recommendedName>
        <fullName evidence="8">DEAD/DEAH box helicase</fullName>
    </recommendedName>
</protein>
<accession>A0A9P6ASW4</accession>
<dbReference type="Pfam" id="PF09369">
    <property type="entry name" value="MZB"/>
    <property type="match status" value="1"/>
</dbReference>
<evidence type="ECO:0008006" key="8">
    <source>
        <dbReference type="Google" id="ProtNLM"/>
    </source>
</evidence>
<dbReference type="PANTHER" id="PTHR47957:SF3">
    <property type="entry name" value="ATP-DEPENDENT HELICASE HRQ1"/>
    <property type="match status" value="1"/>
</dbReference>
<dbReference type="SMART" id="SM01075">
    <property type="entry name" value="CDT1"/>
    <property type="match status" value="1"/>
</dbReference>
<evidence type="ECO:0000259" key="5">
    <source>
        <dbReference type="PROSITE" id="PS51194"/>
    </source>
</evidence>
<dbReference type="CDD" id="cd18797">
    <property type="entry name" value="SF2_C_Hrq"/>
    <property type="match status" value="1"/>
</dbReference>
<feature type="compositionally biased region" description="Low complexity" evidence="3">
    <location>
        <begin position="221"/>
        <end position="237"/>
    </location>
</feature>
<dbReference type="InterPro" id="IPR027417">
    <property type="entry name" value="P-loop_NTPase"/>
</dbReference>
<dbReference type="EMBL" id="MU129001">
    <property type="protein sequence ID" value="KAF9511370.1"/>
    <property type="molecule type" value="Genomic_DNA"/>
</dbReference>
<dbReference type="Pfam" id="PF00271">
    <property type="entry name" value="Helicase_C"/>
    <property type="match status" value="1"/>
</dbReference>
<dbReference type="InterPro" id="IPR014001">
    <property type="entry name" value="Helicase_ATP-bd"/>
</dbReference>
<dbReference type="Pfam" id="PF00270">
    <property type="entry name" value="DEAD"/>
    <property type="match status" value="1"/>
</dbReference>
<dbReference type="PROSITE" id="PS51192">
    <property type="entry name" value="HELICASE_ATP_BIND_1"/>
    <property type="match status" value="1"/>
</dbReference>
<feature type="domain" description="Helicase C-terminal" evidence="5">
    <location>
        <begin position="532"/>
        <end position="689"/>
    </location>
</feature>
<dbReference type="SMART" id="SM00490">
    <property type="entry name" value="HELICc"/>
    <property type="match status" value="1"/>
</dbReference>
<dbReference type="GO" id="GO:0005524">
    <property type="term" value="F:ATP binding"/>
    <property type="evidence" value="ECO:0007669"/>
    <property type="project" value="UniProtKB-KW"/>
</dbReference>
<dbReference type="GO" id="GO:0006289">
    <property type="term" value="P:nucleotide-excision repair"/>
    <property type="evidence" value="ECO:0007669"/>
    <property type="project" value="TreeGrafter"/>
</dbReference>
<dbReference type="PROSITE" id="PS51194">
    <property type="entry name" value="HELICASE_CTER"/>
    <property type="match status" value="1"/>
</dbReference>
<feature type="region of interest" description="Disordered" evidence="3">
    <location>
        <begin position="112"/>
        <end position="132"/>
    </location>
</feature>
<dbReference type="SUPFAM" id="SSF46785">
    <property type="entry name" value="Winged helix' DNA-binding domain"/>
    <property type="match status" value="1"/>
</dbReference>
<feature type="domain" description="Helicase ATP-binding" evidence="4">
    <location>
        <begin position="313"/>
        <end position="496"/>
    </location>
</feature>
<evidence type="ECO:0000256" key="3">
    <source>
        <dbReference type="SAM" id="MobiDB-lite"/>
    </source>
</evidence>
<keyword evidence="1" id="KW-0547">Nucleotide-binding</keyword>
<keyword evidence="7" id="KW-1185">Reference proteome</keyword>
<dbReference type="GO" id="GO:0036297">
    <property type="term" value="P:interstrand cross-link repair"/>
    <property type="evidence" value="ECO:0007669"/>
    <property type="project" value="TreeGrafter"/>
</dbReference>